<sequence>MQHPRRTQHKFLLIKFIWFESLLLQGTLVERSEISDLPFLSSSEPAMGLLTNSNIDVYKKSTDNLLGYMPVSALTGYTSVTGNVGSLENKGIELTLTTANIKGKQFSWTTLLNASYNKNKLTNVTSAINTTLGDVRIYQSYVKGYAAYSVFAYKYMGLDEEGDPRIGLKDGTTTKTSYTAATDDIPYKGTTQPVINGGLTNVFTFRSWTLSANAVFSLGHVMRREVNQLFTGNPLHGVLTGNFHQEFANRWKQPGDEQRTNIPGYVSDTYTSYSRRDVNYYIYGDVNVISAAYAKLRDISLSYSLPAFILKKLHASQIQLRTQVSNIMLWKANKYGIDPEFQDANNGLQTMPVGQKAFTVGINAKF</sequence>
<gene>
    <name evidence="4" type="ORF">SAMN05661012_03257</name>
</gene>
<dbReference type="SUPFAM" id="SSF56935">
    <property type="entry name" value="Porins"/>
    <property type="match status" value="1"/>
</dbReference>
<dbReference type="STRING" id="1004.SAMN05661012_03257"/>
<evidence type="ECO:0000256" key="3">
    <source>
        <dbReference type="ARBA" id="ARBA00023237"/>
    </source>
</evidence>
<evidence type="ECO:0000256" key="1">
    <source>
        <dbReference type="ARBA" id="ARBA00004442"/>
    </source>
</evidence>
<dbReference type="Proteomes" id="UP000183788">
    <property type="component" value="Unassembled WGS sequence"/>
</dbReference>
<dbReference type="Gene3D" id="2.40.170.20">
    <property type="entry name" value="TonB-dependent receptor, beta-barrel domain"/>
    <property type="match status" value="1"/>
</dbReference>
<keyword evidence="2" id="KW-0472">Membrane</keyword>
<organism evidence="4 5">
    <name type="scientific">Chitinophaga sancti</name>
    <dbReference type="NCBI Taxonomy" id="1004"/>
    <lineage>
        <taxon>Bacteria</taxon>
        <taxon>Pseudomonadati</taxon>
        <taxon>Bacteroidota</taxon>
        <taxon>Chitinophagia</taxon>
        <taxon>Chitinophagales</taxon>
        <taxon>Chitinophagaceae</taxon>
        <taxon>Chitinophaga</taxon>
    </lineage>
</organism>
<comment type="subcellular location">
    <subcellularLocation>
        <location evidence="1">Cell outer membrane</location>
    </subcellularLocation>
</comment>
<dbReference type="GO" id="GO:0009279">
    <property type="term" value="C:cell outer membrane"/>
    <property type="evidence" value="ECO:0007669"/>
    <property type="project" value="UniProtKB-SubCell"/>
</dbReference>
<proteinExistence type="predicted"/>
<evidence type="ECO:0008006" key="6">
    <source>
        <dbReference type="Google" id="ProtNLM"/>
    </source>
</evidence>
<accession>A0A1K1QZ65</accession>
<dbReference type="InterPro" id="IPR036942">
    <property type="entry name" value="Beta-barrel_TonB_sf"/>
</dbReference>
<evidence type="ECO:0000313" key="4">
    <source>
        <dbReference type="EMBL" id="SFW65168.1"/>
    </source>
</evidence>
<keyword evidence="3" id="KW-0998">Cell outer membrane</keyword>
<protein>
    <recommendedName>
        <fullName evidence="6">TonB dependent receptor</fullName>
    </recommendedName>
</protein>
<dbReference type="EMBL" id="FPIZ01000009">
    <property type="protein sequence ID" value="SFW65168.1"/>
    <property type="molecule type" value="Genomic_DNA"/>
</dbReference>
<reference evidence="4 5" key="1">
    <citation type="submission" date="2016-11" db="EMBL/GenBank/DDBJ databases">
        <authorList>
            <person name="Jaros S."/>
            <person name="Januszkiewicz K."/>
            <person name="Wedrychowicz H."/>
        </authorList>
    </citation>
    <scope>NUCLEOTIDE SEQUENCE [LARGE SCALE GENOMIC DNA]</scope>
    <source>
        <strain evidence="4 5">DSM 784</strain>
    </source>
</reference>
<name>A0A1K1QZ65_9BACT</name>
<dbReference type="AlphaFoldDB" id="A0A1K1QZ65"/>
<evidence type="ECO:0000256" key="2">
    <source>
        <dbReference type="ARBA" id="ARBA00023136"/>
    </source>
</evidence>
<evidence type="ECO:0000313" key="5">
    <source>
        <dbReference type="Proteomes" id="UP000183788"/>
    </source>
</evidence>